<organism evidence="1">
    <name type="scientific">viral metagenome</name>
    <dbReference type="NCBI Taxonomy" id="1070528"/>
    <lineage>
        <taxon>unclassified sequences</taxon>
        <taxon>metagenomes</taxon>
        <taxon>organismal metagenomes</taxon>
    </lineage>
</organism>
<protein>
    <submittedName>
        <fullName evidence="1">Uncharacterized protein</fullName>
    </submittedName>
</protein>
<dbReference type="EMBL" id="MN740729">
    <property type="protein sequence ID" value="QHS81098.1"/>
    <property type="molecule type" value="Genomic_DNA"/>
</dbReference>
<sequence length="254" mass="26737">MDRHLKEVGSLSYISTDVFNANFYTYTVSKGPAPRFITSGALSAVSGATTVNCPAGHVLRESGKKLYPDVHSGVSTYMVGVYDTSSGLKGFINPNDPMFAPYNTDRPNYQEDSLYTTDNTTKNLGPSVLSLGHITSAGDVTSPGEVVASGQLRSSTITPLITTSNATTLDVSLGQVFTMTTSANVTISLTNPSVGAQVFLIVTGGGSHIITFGTNIKGMGTLSVTNTNIYTIHYICNGTSLFELSRTAAFTDTA</sequence>
<name>A0A6C0AMW2_9ZZZZ</name>
<reference evidence="1" key="1">
    <citation type="journal article" date="2020" name="Nature">
        <title>Giant virus diversity and host interactions through global metagenomics.</title>
        <authorList>
            <person name="Schulz F."/>
            <person name="Roux S."/>
            <person name="Paez-Espino D."/>
            <person name="Jungbluth S."/>
            <person name="Walsh D.A."/>
            <person name="Denef V.J."/>
            <person name="McMahon K.D."/>
            <person name="Konstantinidis K.T."/>
            <person name="Eloe-Fadrosh E.A."/>
            <person name="Kyrpides N.C."/>
            <person name="Woyke T."/>
        </authorList>
    </citation>
    <scope>NUCLEOTIDE SEQUENCE</scope>
    <source>
        <strain evidence="1">GVMAG-S-1101161-73</strain>
    </source>
</reference>
<dbReference type="AlphaFoldDB" id="A0A6C0AMW2"/>
<evidence type="ECO:0000313" key="1">
    <source>
        <dbReference type="EMBL" id="QHS81098.1"/>
    </source>
</evidence>
<accession>A0A6C0AMW2</accession>
<proteinExistence type="predicted"/>